<proteinExistence type="predicted"/>
<evidence type="ECO:0000313" key="1">
    <source>
        <dbReference type="EMBL" id="MBB6473380.1"/>
    </source>
</evidence>
<dbReference type="Proteomes" id="UP000555564">
    <property type="component" value="Unassembled WGS sequence"/>
</dbReference>
<reference evidence="1 2" key="1">
    <citation type="submission" date="2020-08" db="EMBL/GenBank/DDBJ databases">
        <title>Sequencing the genomes of 1000 actinobacteria strains.</title>
        <authorList>
            <person name="Klenk H.-P."/>
        </authorList>
    </citation>
    <scope>NUCLEOTIDE SEQUENCE [LARGE SCALE GENOMIC DNA]</scope>
    <source>
        <strain evidence="1 2">DSM 44936</strain>
    </source>
</reference>
<dbReference type="AlphaFoldDB" id="A0A7X0IE51"/>
<comment type="caution">
    <text evidence="1">The sequence shown here is derived from an EMBL/GenBank/DDBJ whole genome shotgun (WGS) entry which is preliminary data.</text>
</comment>
<organism evidence="1 2">
    <name type="scientific">Sphaerisporangium rubeum</name>
    <dbReference type="NCBI Taxonomy" id="321317"/>
    <lineage>
        <taxon>Bacteria</taxon>
        <taxon>Bacillati</taxon>
        <taxon>Actinomycetota</taxon>
        <taxon>Actinomycetes</taxon>
        <taxon>Streptosporangiales</taxon>
        <taxon>Streptosporangiaceae</taxon>
        <taxon>Sphaerisporangium</taxon>
    </lineage>
</organism>
<keyword evidence="2" id="KW-1185">Reference proteome</keyword>
<dbReference type="EMBL" id="JACHIU010000001">
    <property type="protein sequence ID" value="MBB6473380.1"/>
    <property type="molecule type" value="Genomic_DNA"/>
</dbReference>
<evidence type="ECO:0008006" key="3">
    <source>
        <dbReference type="Google" id="ProtNLM"/>
    </source>
</evidence>
<accession>A0A7X0IE51</accession>
<protein>
    <recommendedName>
        <fullName evidence="3">Carboxypeptidase regulatory-like domain-containing protein</fullName>
    </recommendedName>
</protein>
<sequence>MTPPGTGPDDALERELREAAAVLDPVPPELLQAAVDAFTVRTMDDELAALAFDSLDGAGTVRGDDGPRVAAFRTGEAGVDVEITVSADGARVVGQVMPPGTAEVEVRGRRPVTVTADAMGRFSCDHVAAGPFSLRCRVGGLTLVTEWITI</sequence>
<evidence type="ECO:0000313" key="2">
    <source>
        <dbReference type="Proteomes" id="UP000555564"/>
    </source>
</evidence>
<gene>
    <name evidence="1" type="ORF">BJ992_002811</name>
</gene>
<dbReference type="RefSeq" id="WP_184981080.1">
    <property type="nucleotide sequence ID" value="NZ_BAAALO010000054.1"/>
</dbReference>
<name>A0A7X0IE51_9ACTN</name>